<sequence length="238" mass="26797">MWHFPNCLGAIDGKHVVIDAPANSGSLYFNYKKTFSVVLLALVDAHYRFIAVDIGSYGKNSDGGIFANSNLGQSLDSEKLNIPEDRALPGTNILAPYVILGDEAFPLKKYLMRPFPGAQSVEDVEKRIFNYRLCSVRRLVECAFGILSQTFRIYCRRLKADPQNVNQIILTTCILHNVIRNSRTIISDNAEERLNTGNVQNLRRHGGNARAEAFVVRDIFKQFFNSPVGAVPWQYNKI</sequence>
<name>A0AAN7VNQ9_9COLE</name>
<evidence type="ECO:0000256" key="4">
    <source>
        <dbReference type="ARBA" id="ARBA00022722"/>
    </source>
</evidence>
<dbReference type="GO" id="GO:0004518">
    <property type="term" value="F:nuclease activity"/>
    <property type="evidence" value="ECO:0007669"/>
    <property type="project" value="UniProtKB-KW"/>
</dbReference>
<evidence type="ECO:0000256" key="6">
    <source>
        <dbReference type="ARBA" id="ARBA00022801"/>
    </source>
</evidence>
<reference evidence="9 10" key="1">
    <citation type="journal article" date="2024" name="Insects">
        <title>An Improved Chromosome-Level Genome Assembly of the Firefly Pyrocoelia pectoralis.</title>
        <authorList>
            <person name="Fu X."/>
            <person name="Meyer-Rochow V.B."/>
            <person name="Ballantyne L."/>
            <person name="Zhu X."/>
        </authorList>
    </citation>
    <scope>NUCLEOTIDE SEQUENCE [LARGE SCALE GENOMIC DNA]</scope>
    <source>
        <strain evidence="9">XCY_ONT2</strain>
    </source>
</reference>
<keyword evidence="6" id="KW-0378">Hydrolase</keyword>
<keyword evidence="7" id="KW-0539">Nucleus</keyword>
<evidence type="ECO:0000259" key="8">
    <source>
        <dbReference type="Pfam" id="PF13359"/>
    </source>
</evidence>
<evidence type="ECO:0000313" key="10">
    <source>
        <dbReference type="Proteomes" id="UP001329430"/>
    </source>
</evidence>
<protein>
    <recommendedName>
        <fullName evidence="8">DDE Tnp4 domain-containing protein</fullName>
    </recommendedName>
</protein>
<dbReference type="GO" id="GO:0005634">
    <property type="term" value="C:nucleus"/>
    <property type="evidence" value="ECO:0007669"/>
    <property type="project" value="UniProtKB-SubCell"/>
</dbReference>
<evidence type="ECO:0000313" key="9">
    <source>
        <dbReference type="EMBL" id="KAK5647943.1"/>
    </source>
</evidence>
<dbReference type="Pfam" id="PF13359">
    <property type="entry name" value="DDE_Tnp_4"/>
    <property type="match status" value="1"/>
</dbReference>
<organism evidence="9 10">
    <name type="scientific">Pyrocoelia pectoralis</name>
    <dbReference type="NCBI Taxonomy" id="417401"/>
    <lineage>
        <taxon>Eukaryota</taxon>
        <taxon>Metazoa</taxon>
        <taxon>Ecdysozoa</taxon>
        <taxon>Arthropoda</taxon>
        <taxon>Hexapoda</taxon>
        <taxon>Insecta</taxon>
        <taxon>Pterygota</taxon>
        <taxon>Neoptera</taxon>
        <taxon>Endopterygota</taxon>
        <taxon>Coleoptera</taxon>
        <taxon>Polyphaga</taxon>
        <taxon>Elateriformia</taxon>
        <taxon>Elateroidea</taxon>
        <taxon>Lampyridae</taxon>
        <taxon>Lampyrinae</taxon>
        <taxon>Pyrocoelia</taxon>
    </lineage>
</organism>
<dbReference type="AlphaFoldDB" id="A0AAN7VNQ9"/>
<evidence type="ECO:0000256" key="5">
    <source>
        <dbReference type="ARBA" id="ARBA00022723"/>
    </source>
</evidence>
<dbReference type="GO" id="GO:0046872">
    <property type="term" value="F:metal ion binding"/>
    <property type="evidence" value="ECO:0007669"/>
    <property type="project" value="UniProtKB-KW"/>
</dbReference>
<comment type="cofactor">
    <cofactor evidence="1">
        <name>a divalent metal cation</name>
        <dbReference type="ChEBI" id="CHEBI:60240"/>
    </cofactor>
</comment>
<accession>A0AAN7VNQ9</accession>
<keyword evidence="4" id="KW-0540">Nuclease</keyword>
<dbReference type="Proteomes" id="UP001329430">
    <property type="component" value="Chromosome 2"/>
</dbReference>
<evidence type="ECO:0000256" key="3">
    <source>
        <dbReference type="ARBA" id="ARBA00006958"/>
    </source>
</evidence>
<dbReference type="PANTHER" id="PTHR22930">
    <property type="match status" value="1"/>
</dbReference>
<evidence type="ECO:0000256" key="7">
    <source>
        <dbReference type="ARBA" id="ARBA00023242"/>
    </source>
</evidence>
<evidence type="ECO:0000256" key="1">
    <source>
        <dbReference type="ARBA" id="ARBA00001968"/>
    </source>
</evidence>
<keyword evidence="10" id="KW-1185">Reference proteome</keyword>
<feature type="domain" description="DDE Tnp4" evidence="8">
    <location>
        <begin position="11"/>
        <end position="177"/>
    </location>
</feature>
<evidence type="ECO:0000256" key="2">
    <source>
        <dbReference type="ARBA" id="ARBA00004123"/>
    </source>
</evidence>
<keyword evidence="5" id="KW-0479">Metal-binding</keyword>
<comment type="subcellular location">
    <subcellularLocation>
        <location evidence="2">Nucleus</location>
    </subcellularLocation>
</comment>
<proteinExistence type="inferred from homology"/>
<dbReference type="InterPro" id="IPR045249">
    <property type="entry name" value="HARBI1-like"/>
</dbReference>
<comment type="caution">
    <text evidence="9">The sequence shown here is derived from an EMBL/GenBank/DDBJ whole genome shotgun (WGS) entry which is preliminary data.</text>
</comment>
<comment type="similarity">
    <text evidence="3">Belongs to the HARBI1 family.</text>
</comment>
<dbReference type="InterPro" id="IPR027806">
    <property type="entry name" value="HARBI1_dom"/>
</dbReference>
<dbReference type="EMBL" id="JAVRBK010000002">
    <property type="protein sequence ID" value="KAK5647943.1"/>
    <property type="molecule type" value="Genomic_DNA"/>
</dbReference>
<dbReference type="GO" id="GO:0016787">
    <property type="term" value="F:hydrolase activity"/>
    <property type="evidence" value="ECO:0007669"/>
    <property type="project" value="UniProtKB-KW"/>
</dbReference>
<dbReference type="PANTHER" id="PTHR22930:SF269">
    <property type="entry name" value="NUCLEASE HARBI1-LIKE PROTEIN"/>
    <property type="match status" value="1"/>
</dbReference>
<gene>
    <name evidence="9" type="ORF">RI129_002835</name>
</gene>